<dbReference type="InterPro" id="IPR013320">
    <property type="entry name" value="ConA-like_dom_sf"/>
</dbReference>
<dbReference type="AlphaFoldDB" id="A0A5D9DCJ9"/>
<evidence type="ECO:0000313" key="2">
    <source>
        <dbReference type="Proteomes" id="UP000324260"/>
    </source>
</evidence>
<reference evidence="1 2" key="1">
    <citation type="submission" date="2019-08" db="EMBL/GenBank/DDBJ databases">
        <title>Draft Genome Sequence of Halomonas eurihalina Isolated from Preserved Hide-surface.</title>
        <authorList>
            <person name="Hussain S.A."/>
            <person name="Xu A."/>
            <person name="Sarker M."/>
            <person name="Sommers C."/>
        </authorList>
    </citation>
    <scope>NUCLEOTIDE SEQUENCE [LARGE SCALE GENOMIC DNA]</scope>
    <source>
        <strain evidence="1 2">MS1</strain>
    </source>
</reference>
<organism evidence="1 2">
    <name type="scientific">Halomonas eurihalina</name>
    <dbReference type="NCBI Taxonomy" id="42566"/>
    <lineage>
        <taxon>Bacteria</taxon>
        <taxon>Pseudomonadati</taxon>
        <taxon>Pseudomonadota</taxon>
        <taxon>Gammaproteobacteria</taxon>
        <taxon>Oceanospirillales</taxon>
        <taxon>Halomonadaceae</taxon>
        <taxon>Halomonas</taxon>
    </lineage>
</organism>
<dbReference type="Gene3D" id="2.60.120.200">
    <property type="match status" value="1"/>
</dbReference>
<accession>A0A5D9DCJ9</accession>
<gene>
    <name evidence="1" type="ORF">FZZ93_01040</name>
</gene>
<name>A0A5D9DCJ9_HALER</name>
<dbReference type="RefSeq" id="WP_149320473.1">
    <property type="nucleotide sequence ID" value="NZ_JARWAH010000001.1"/>
</dbReference>
<comment type="caution">
    <text evidence="1">The sequence shown here is derived from an EMBL/GenBank/DDBJ whole genome shotgun (WGS) entry which is preliminary data.</text>
</comment>
<proteinExistence type="predicted"/>
<dbReference type="EMBL" id="VTPU01000001">
    <property type="protein sequence ID" value="TZG41279.1"/>
    <property type="molecule type" value="Genomic_DNA"/>
</dbReference>
<evidence type="ECO:0008006" key="3">
    <source>
        <dbReference type="Google" id="ProtNLM"/>
    </source>
</evidence>
<dbReference type="Proteomes" id="UP000324260">
    <property type="component" value="Unassembled WGS sequence"/>
</dbReference>
<sequence>MSLFFKLPVVSGDASLPVIPSEDVRRLDNLEDQSYDHWVFTRGVDSLMGRVNGRQLTDQGGSASYTDNHVTLINTAGNALLTDIIDDTPAPIDTFCAVVRFVSDIEFQMIFGNIGDDNGGSAYTDNTGAKIVTNYRGSTQGVMELSSSAPEVGKWYFVASARDFSDTNNMRRTALLGGESPVESVFSVAGEYSNSDTPIGLGNPRYTNVNLPASTLDFAEFIAFDHALTASELTAVYQRSQTRMSELGIAI</sequence>
<keyword evidence="2" id="KW-1185">Reference proteome</keyword>
<protein>
    <recommendedName>
        <fullName evidence="3">LamG domain-containing protein</fullName>
    </recommendedName>
</protein>
<dbReference type="OrthoDB" id="9762066at2"/>
<dbReference type="SUPFAM" id="SSF49899">
    <property type="entry name" value="Concanavalin A-like lectins/glucanases"/>
    <property type="match status" value="1"/>
</dbReference>
<evidence type="ECO:0000313" key="1">
    <source>
        <dbReference type="EMBL" id="TZG41279.1"/>
    </source>
</evidence>